<accession>A0A161JZU4</accession>
<dbReference type="EMBL" id="CZQC01000039">
    <property type="protein sequence ID" value="CUS41366.1"/>
    <property type="molecule type" value="Genomic_DNA"/>
</dbReference>
<evidence type="ECO:0000313" key="1">
    <source>
        <dbReference type="EMBL" id="CUS41366.1"/>
    </source>
</evidence>
<reference evidence="1" key="1">
    <citation type="submission" date="2015-10" db="EMBL/GenBank/DDBJ databases">
        <authorList>
            <person name="Gilbert D.G."/>
        </authorList>
    </citation>
    <scope>NUCLEOTIDE SEQUENCE</scope>
</reference>
<organism evidence="1">
    <name type="scientific">hydrothermal vent metagenome</name>
    <dbReference type="NCBI Taxonomy" id="652676"/>
    <lineage>
        <taxon>unclassified sequences</taxon>
        <taxon>metagenomes</taxon>
        <taxon>ecological metagenomes</taxon>
    </lineage>
</organism>
<proteinExistence type="predicted"/>
<sequence length="68" mass="7412">MATSIITEQVLTDLMRVNFNSEKGHSLQASKQTGAPLNAGQTIDIAGSQYSIRNKTDNCIAFKQEVVQ</sequence>
<protein>
    <submittedName>
        <fullName evidence="1">Uncharacterized protein</fullName>
    </submittedName>
</protein>
<dbReference type="AlphaFoldDB" id="A0A161JZU4"/>
<name>A0A161JZU4_9ZZZZ</name>
<gene>
    <name evidence="1" type="ORF">MGWOODY_Tha1266</name>
</gene>